<keyword evidence="6" id="KW-0547">Nucleotide-binding</keyword>
<keyword evidence="15" id="KW-1185">Reference proteome</keyword>
<dbReference type="GO" id="GO:0046654">
    <property type="term" value="P:tetrahydrofolate biosynthetic process"/>
    <property type="evidence" value="ECO:0007669"/>
    <property type="project" value="UniProtKB-UniPathway"/>
</dbReference>
<evidence type="ECO:0000256" key="12">
    <source>
        <dbReference type="ARBA" id="ARBA00033413"/>
    </source>
</evidence>
<dbReference type="PANTHER" id="PTHR43071">
    <property type="entry name" value="2-AMINO-4-HYDROXY-6-HYDROXYMETHYLDIHYDROPTERIDINE PYROPHOSPHOKINASE"/>
    <property type="match status" value="1"/>
</dbReference>
<evidence type="ECO:0000256" key="7">
    <source>
        <dbReference type="ARBA" id="ARBA00022777"/>
    </source>
</evidence>
<keyword evidence="5 14" id="KW-0808">Transferase</keyword>
<dbReference type="OrthoDB" id="9808041at2"/>
<evidence type="ECO:0000256" key="6">
    <source>
        <dbReference type="ARBA" id="ARBA00022741"/>
    </source>
</evidence>
<sequence length="167" mass="17849">MNPASVSAWVGLGGNLDDVAATFQRALGLLDALPGTRLLRCSRNYRTPAWGPVPQPAYLNAVCELDTRLPADRLMRALLDTELACGRDRDAPGALRWGPRTLDLDLLLYGDACVDRPGLSVPHPRLHERAFVLAPLAELAPGLTIPGRGRVSDLLAGLDAEGVQALP</sequence>
<keyword evidence="9" id="KW-0289">Folate biosynthesis</keyword>
<dbReference type="EMBL" id="VRTS01000006">
    <property type="protein sequence ID" value="TXK62068.1"/>
    <property type="molecule type" value="Genomic_DNA"/>
</dbReference>
<dbReference type="Gene3D" id="3.30.70.560">
    <property type="entry name" value="7,8-Dihydro-6-hydroxymethylpterin-pyrophosphokinase HPPK"/>
    <property type="match status" value="1"/>
</dbReference>
<dbReference type="SUPFAM" id="SSF55083">
    <property type="entry name" value="6-hydroxymethyl-7,8-dihydropterin pyrophosphokinase, HPPK"/>
    <property type="match status" value="1"/>
</dbReference>
<dbReference type="NCBIfam" id="TIGR01498">
    <property type="entry name" value="folK"/>
    <property type="match status" value="1"/>
</dbReference>
<dbReference type="GO" id="GO:0046656">
    <property type="term" value="P:folic acid biosynthetic process"/>
    <property type="evidence" value="ECO:0007669"/>
    <property type="project" value="UniProtKB-KW"/>
</dbReference>
<dbReference type="PANTHER" id="PTHR43071:SF1">
    <property type="entry name" value="2-AMINO-4-HYDROXY-6-HYDROXYMETHYLDIHYDROPTERIDINE PYROPHOSPHOKINASE"/>
    <property type="match status" value="1"/>
</dbReference>
<evidence type="ECO:0000256" key="11">
    <source>
        <dbReference type="ARBA" id="ARBA00029766"/>
    </source>
</evidence>
<evidence type="ECO:0000256" key="8">
    <source>
        <dbReference type="ARBA" id="ARBA00022840"/>
    </source>
</evidence>
<dbReference type="InterPro" id="IPR000550">
    <property type="entry name" value="Hppk"/>
</dbReference>
<evidence type="ECO:0000256" key="3">
    <source>
        <dbReference type="ARBA" id="ARBA00013253"/>
    </source>
</evidence>
<gene>
    <name evidence="14" type="primary">folK</name>
    <name evidence="14" type="ORF">FU658_09480</name>
</gene>
<evidence type="ECO:0000256" key="5">
    <source>
        <dbReference type="ARBA" id="ARBA00022679"/>
    </source>
</evidence>
<accession>A0A5C8KMV9</accession>
<evidence type="ECO:0000256" key="10">
    <source>
        <dbReference type="ARBA" id="ARBA00029409"/>
    </source>
</evidence>
<dbReference type="GO" id="GO:0005524">
    <property type="term" value="F:ATP binding"/>
    <property type="evidence" value="ECO:0007669"/>
    <property type="project" value="UniProtKB-KW"/>
</dbReference>
<evidence type="ECO:0000313" key="14">
    <source>
        <dbReference type="EMBL" id="TXK62068.1"/>
    </source>
</evidence>
<dbReference type="CDD" id="cd00483">
    <property type="entry name" value="HPPK"/>
    <property type="match status" value="1"/>
</dbReference>
<protein>
    <recommendedName>
        <fullName evidence="4">2-amino-4-hydroxy-6-hydroxymethyldihydropteridine pyrophosphokinase</fullName>
        <ecNumber evidence="3">2.7.6.3</ecNumber>
    </recommendedName>
    <alternativeName>
        <fullName evidence="11">6-hydroxymethyl-7,8-dihydropterin pyrophosphokinase</fullName>
    </alternativeName>
    <alternativeName>
        <fullName evidence="12">7,8-dihydro-6-hydroxymethylpterin-pyrophosphokinase</fullName>
    </alternativeName>
</protein>
<keyword evidence="7" id="KW-0418">Kinase</keyword>
<feature type="domain" description="7,8-dihydro-6-hydroxymethylpterin-pyrophosphokinase" evidence="13">
    <location>
        <begin position="96"/>
        <end position="107"/>
    </location>
</feature>
<reference evidence="14 15" key="1">
    <citation type="submission" date="2019-08" db="EMBL/GenBank/DDBJ databases">
        <authorList>
            <person name="Karlyshev A.V."/>
        </authorList>
    </citation>
    <scope>NUCLEOTIDE SEQUENCE [LARGE SCALE GENOMIC DNA]</scope>
    <source>
        <strain evidence="14 15">Alg18-2.2</strain>
    </source>
</reference>
<dbReference type="InterPro" id="IPR035907">
    <property type="entry name" value="Hppk_sf"/>
</dbReference>
<evidence type="ECO:0000256" key="4">
    <source>
        <dbReference type="ARBA" id="ARBA00016218"/>
    </source>
</evidence>
<dbReference type="PROSITE" id="PS00794">
    <property type="entry name" value="HPPK"/>
    <property type="match status" value="1"/>
</dbReference>
<comment type="pathway">
    <text evidence="1">Cofactor biosynthesis; tetrahydrofolate biosynthesis; 2-amino-4-hydroxy-6-hydroxymethyl-7,8-dihydropteridine diphosphate from 7,8-dihydroneopterin triphosphate: step 4/4.</text>
</comment>
<dbReference type="GO" id="GO:0016301">
    <property type="term" value="F:kinase activity"/>
    <property type="evidence" value="ECO:0007669"/>
    <property type="project" value="UniProtKB-KW"/>
</dbReference>
<dbReference type="UniPathway" id="UPA00077">
    <property type="reaction ID" value="UER00155"/>
</dbReference>
<name>A0A5C8KMV9_9GAMM</name>
<evidence type="ECO:0000256" key="1">
    <source>
        <dbReference type="ARBA" id="ARBA00005051"/>
    </source>
</evidence>
<dbReference type="RefSeq" id="WP_147891861.1">
    <property type="nucleotide sequence ID" value="NZ_VRTS01000006.1"/>
</dbReference>
<keyword evidence="8" id="KW-0067">ATP-binding</keyword>
<evidence type="ECO:0000256" key="9">
    <source>
        <dbReference type="ARBA" id="ARBA00022909"/>
    </source>
</evidence>
<evidence type="ECO:0000259" key="13">
    <source>
        <dbReference type="PROSITE" id="PS00794"/>
    </source>
</evidence>
<proteinExistence type="inferred from homology"/>
<comment type="similarity">
    <text evidence="2">Belongs to the HPPK family.</text>
</comment>
<evidence type="ECO:0000256" key="2">
    <source>
        <dbReference type="ARBA" id="ARBA00005810"/>
    </source>
</evidence>
<dbReference type="Pfam" id="PF01288">
    <property type="entry name" value="HPPK"/>
    <property type="match status" value="1"/>
</dbReference>
<dbReference type="Proteomes" id="UP000321248">
    <property type="component" value="Unassembled WGS sequence"/>
</dbReference>
<dbReference type="GO" id="GO:0003848">
    <property type="term" value="F:2-amino-4-hydroxy-6-hydroxymethyldihydropteridine diphosphokinase activity"/>
    <property type="evidence" value="ECO:0007669"/>
    <property type="project" value="UniProtKB-EC"/>
</dbReference>
<comment type="function">
    <text evidence="10">Catalyzes the transfer of pyrophosphate from adenosine triphosphate (ATP) to 6-hydroxymethyl-7,8-dihydropterin, an enzymatic step in folate biosynthesis pathway.</text>
</comment>
<evidence type="ECO:0000313" key="15">
    <source>
        <dbReference type="Proteomes" id="UP000321248"/>
    </source>
</evidence>
<dbReference type="EC" id="2.7.6.3" evidence="3"/>
<dbReference type="AlphaFoldDB" id="A0A5C8KMV9"/>
<comment type="caution">
    <text evidence="14">The sequence shown here is derived from an EMBL/GenBank/DDBJ whole genome shotgun (WGS) entry which is preliminary data.</text>
</comment>
<organism evidence="14 15">
    <name type="scientific">Alkalisalibacterium limincola</name>
    <dbReference type="NCBI Taxonomy" id="2699169"/>
    <lineage>
        <taxon>Bacteria</taxon>
        <taxon>Pseudomonadati</taxon>
        <taxon>Pseudomonadota</taxon>
        <taxon>Gammaproteobacteria</taxon>
        <taxon>Lysobacterales</taxon>
        <taxon>Lysobacteraceae</taxon>
        <taxon>Alkalisalibacterium</taxon>
    </lineage>
</organism>